<dbReference type="AlphaFoldDB" id="W0REM7"/>
<reference evidence="3 4" key="1">
    <citation type="journal article" date="2014" name="Genome Announc.">
        <title>Genome Sequence and Methylome of Soil Bacterium Gemmatirosa kalamazoonensis KBS708T, a Member of the Rarely Cultivated Gemmatimonadetes Phylum.</title>
        <authorList>
            <person name="Debruyn J.M."/>
            <person name="Radosevich M."/>
            <person name="Wommack K.E."/>
            <person name="Polson S.W."/>
            <person name="Hauser L.J."/>
            <person name="Fawaz M.N."/>
            <person name="Korlach J."/>
            <person name="Tsai Y.C."/>
        </authorList>
    </citation>
    <scope>NUCLEOTIDE SEQUENCE [LARGE SCALE GENOMIC DNA]</scope>
    <source>
        <strain evidence="3 4">KBS708</strain>
    </source>
</reference>
<dbReference type="Pfam" id="PF08450">
    <property type="entry name" value="SGL"/>
    <property type="match status" value="1"/>
</dbReference>
<dbReference type="EMBL" id="CP007128">
    <property type="protein sequence ID" value="AHG87833.1"/>
    <property type="molecule type" value="Genomic_DNA"/>
</dbReference>
<organism evidence="3 4">
    <name type="scientific">Gemmatirosa kalamazoonensis</name>
    <dbReference type="NCBI Taxonomy" id="861299"/>
    <lineage>
        <taxon>Bacteria</taxon>
        <taxon>Pseudomonadati</taxon>
        <taxon>Gemmatimonadota</taxon>
        <taxon>Gemmatimonadia</taxon>
        <taxon>Gemmatimonadales</taxon>
        <taxon>Gemmatimonadaceae</taxon>
        <taxon>Gemmatirosa</taxon>
    </lineage>
</organism>
<dbReference type="KEGG" id="gba:J421_0296"/>
<keyword evidence="1" id="KW-0732">Signal</keyword>
<dbReference type="SUPFAM" id="SSF63829">
    <property type="entry name" value="Calcium-dependent phosphotriesterase"/>
    <property type="match status" value="1"/>
</dbReference>
<evidence type="ECO:0000259" key="2">
    <source>
        <dbReference type="Pfam" id="PF08450"/>
    </source>
</evidence>
<dbReference type="RefSeq" id="WP_025409391.1">
    <property type="nucleotide sequence ID" value="NZ_CP007128.1"/>
</dbReference>
<dbReference type="Proteomes" id="UP000019151">
    <property type="component" value="Chromosome"/>
</dbReference>
<keyword evidence="4" id="KW-1185">Reference proteome</keyword>
<evidence type="ECO:0000313" key="3">
    <source>
        <dbReference type="EMBL" id="AHG87833.1"/>
    </source>
</evidence>
<dbReference type="InterPro" id="IPR011042">
    <property type="entry name" value="6-blade_b-propeller_TolB-like"/>
</dbReference>
<dbReference type="InterPro" id="IPR013658">
    <property type="entry name" value="SGL"/>
</dbReference>
<evidence type="ECO:0000256" key="1">
    <source>
        <dbReference type="SAM" id="SignalP"/>
    </source>
</evidence>
<dbReference type="Gene3D" id="2.120.10.30">
    <property type="entry name" value="TolB, C-terminal domain"/>
    <property type="match status" value="1"/>
</dbReference>
<proteinExistence type="predicted"/>
<gene>
    <name evidence="3" type="ORF">J421_0296</name>
</gene>
<dbReference type="PROSITE" id="PS51257">
    <property type="entry name" value="PROKAR_LIPOPROTEIN"/>
    <property type="match status" value="1"/>
</dbReference>
<dbReference type="eggNOG" id="COG3386">
    <property type="taxonomic scope" value="Bacteria"/>
</dbReference>
<feature type="signal peptide" evidence="1">
    <location>
        <begin position="1"/>
        <end position="17"/>
    </location>
</feature>
<dbReference type="InParanoid" id="W0REM7"/>
<name>W0REM7_9BACT</name>
<dbReference type="HOGENOM" id="CLU_070070_0_0_0"/>
<feature type="chain" id="PRO_5004795451" evidence="1">
    <location>
        <begin position="18"/>
        <end position="306"/>
    </location>
</feature>
<protein>
    <submittedName>
        <fullName evidence="3">SMP-30/Gluconolaconase/LRE-like region-containing protein</fullName>
    </submittedName>
</protein>
<dbReference type="OrthoDB" id="7675395at2"/>
<accession>W0REM7</accession>
<dbReference type="STRING" id="861299.J421_0296"/>
<feature type="domain" description="SMP-30/Gluconolactonase/LRE-like region" evidence="2">
    <location>
        <begin position="104"/>
        <end position="295"/>
    </location>
</feature>
<evidence type="ECO:0000313" key="4">
    <source>
        <dbReference type="Proteomes" id="UP000019151"/>
    </source>
</evidence>
<sequence length="306" mass="31673">MSAHRLLSLGAALGAVASSGCRAPATLTPSAPDVVSVANAGLQGPENLVYDSAADVFLVSNVAGDGGTRDGNGFISRVAPDGRVLDLKWIAGGVRGATLDAPKGLAIRGDTLAVADLGGVHEFDRRTGAPLRTVALPGWMMNDVLFAPDGSMWVTDTGPDRTTTPPDTTRDVDAVWRVAPDGRVVAIARGLALGRPDGITRDGGGVLVTTFGANRLEHVGGAVPSRWDTARTLPAGRDDGLRRLPDGSLLVTSWDAKAVWRVALDGSVTPLLTGVTSPAGVALDTRRHRLAVTSMQGNALYLLPIR</sequence>